<keyword evidence="1" id="KW-0645">Protease</keyword>
<dbReference type="GO" id="GO:0008239">
    <property type="term" value="F:dipeptidyl-peptidase activity"/>
    <property type="evidence" value="ECO:0007669"/>
    <property type="project" value="TreeGrafter"/>
</dbReference>
<evidence type="ECO:0000313" key="10">
    <source>
        <dbReference type="EMBL" id="PHN06111.1"/>
    </source>
</evidence>
<feature type="domain" description="Peptidase S9 prolyl oligopeptidase catalytic" evidence="8">
    <location>
        <begin position="491"/>
        <end position="689"/>
    </location>
</feature>
<evidence type="ECO:0000256" key="7">
    <source>
        <dbReference type="SAM" id="SignalP"/>
    </source>
</evidence>
<accession>A0A2D0NC81</accession>
<evidence type="ECO:0000256" key="1">
    <source>
        <dbReference type="ARBA" id="ARBA00022670"/>
    </source>
</evidence>
<evidence type="ECO:0000256" key="3">
    <source>
        <dbReference type="ARBA" id="ARBA00022990"/>
    </source>
</evidence>
<dbReference type="AlphaFoldDB" id="A0A2D0NC81"/>
<dbReference type="Gene3D" id="3.40.50.1820">
    <property type="entry name" value="alpha/beta hydrolase"/>
    <property type="match status" value="1"/>
</dbReference>
<dbReference type="Pfam" id="PF00326">
    <property type="entry name" value="Peptidase_S9"/>
    <property type="match status" value="1"/>
</dbReference>
<dbReference type="PROSITE" id="PS00708">
    <property type="entry name" value="PRO_ENDOPEP_SER"/>
    <property type="match status" value="1"/>
</dbReference>
<dbReference type="SUPFAM" id="SSF82171">
    <property type="entry name" value="DPP6 N-terminal domain-like"/>
    <property type="match status" value="1"/>
</dbReference>
<dbReference type="InterPro" id="IPR011659">
    <property type="entry name" value="WD40"/>
</dbReference>
<evidence type="ECO:0000256" key="6">
    <source>
        <dbReference type="ARBA" id="ARBA00045885"/>
    </source>
</evidence>
<reference evidence="10 11" key="1">
    <citation type="submission" date="2017-10" db="EMBL/GenBank/DDBJ databases">
        <title>The draft genome sequence of Lewinella nigricans NBRC 102662.</title>
        <authorList>
            <person name="Wang K."/>
        </authorList>
    </citation>
    <scope>NUCLEOTIDE SEQUENCE [LARGE SCALE GENOMIC DNA]</scope>
    <source>
        <strain evidence="10 11">NBRC 102662</strain>
    </source>
</reference>
<evidence type="ECO:0000259" key="9">
    <source>
        <dbReference type="Pfam" id="PF00930"/>
    </source>
</evidence>
<keyword evidence="7" id="KW-0732">Signal</keyword>
<dbReference type="Pfam" id="PF07676">
    <property type="entry name" value="PD40"/>
    <property type="match status" value="2"/>
</dbReference>
<evidence type="ECO:0000256" key="4">
    <source>
        <dbReference type="ARBA" id="ARBA00032284"/>
    </source>
</evidence>
<name>A0A2D0NC81_FLAN2</name>
<dbReference type="InterPro" id="IPR002469">
    <property type="entry name" value="Peptidase_S9B_N"/>
</dbReference>
<dbReference type="InterPro" id="IPR002471">
    <property type="entry name" value="Pept_S9_AS"/>
</dbReference>
<keyword evidence="11" id="KW-1185">Reference proteome</keyword>
<feature type="signal peptide" evidence="7">
    <location>
        <begin position="1"/>
        <end position="19"/>
    </location>
</feature>
<evidence type="ECO:0000256" key="2">
    <source>
        <dbReference type="ARBA" id="ARBA00022801"/>
    </source>
</evidence>
<keyword evidence="3" id="KW-0007">Acetylation</keyword>
<dbReference type="EMBL" id="PDUD01000019">
    <property type="protein sequence ID" value="PHN06111.1"/>
    <property type="molecule type" value="Genomic_DNA"/>
</dbReference>
<dbReference type="InterPro" id="IPR011042">
    <property type="entry name" value="6-blade_b-propeller_TolB-like"/>
</dbReference>
<dbReference type="Proteomes" id="UP000223913">
    <property type="component" value="Unassembled WGS sequence"/>
</dbReference>
<keyword evidence="2" id="KW-0378">Hydrolase</keyword>
<feature type="domain" description="Dipeptidylpeptidase IV N-terminal" evidence="9">
    <location>
        <begin position="292"/>
        <end position="385"/>
    </location>
</feature>
<dbReference type="Pfam" id="PF00930">
    <property type="entry name" value="DPPIV_N"/>
    <property type="match status" value="1"/>
</dbReference>
<protein>
    <recommendedName>
        <fullName evidence="5">Acyl-peptide hydrolase</fullName>
    </recommendedName>
    <alternativeName>
        <fullName evidence="4">Acylaminoacyl-peptidase</fullName>
    </alternativeName>
</protein>
<organism evidence="10 11">
    <name type="scientific">Flavilitoribacter nigricans (strain ATCC 23147 / DSM 23189 / NBRC 102662 / NCIMB 1420 / SS-2)</name>
    <name type="common">Lewinella nigricans</name>
    <dbReference type="NCBI Taxonomy" id="1122177"/>
    <lineage>
        <taxon>Bacteria</taxon>
        <taxon>Pseudomonadati</taxon>
        <taxon>Bacteroidota</taxon>
        <taxon>Saprospiria</taxon>
        <taxon>Saprospirales</taxon>
        <taxon>Lewinellaceae</taxon>
        <taxon>Flavilitoribacter</taxon>
    </lineage>
</organism>
<evidence type="ECO:0000313" key="11">
    <source>
        <dbReference type="Proteomes" id="UP000223913"/>
    </source>
</evidence>
<evidence type="ECO:0000256" key="5">
    <source>
        <dbReference type="ARBA" id="ARBA00032596"/>
    </source>
</evidence>
<dbReference type="InterPro" id="IPR029058">
    <property type="entry name" value="AB_hydrolase_fold"/>
</dbReference>
<evidence type="ECO:0000259" key="8">
    <source>
        <dbReference type="Pfam" id="PF00326"/>
    </source>
</evidence>
<comment type="caution">
    <text evidence="10">The sequence shown here is derived from an EMBL/GenBank/DDBJ whole genome shotgun (WGS) entry which is preliminary data.</text>
</comment>
<dbReference type="RefSeq" id="WP_099150705.1">
    <property type="nucleotide sequence ID" value="NZ_PDUD01000019.1"/>
</dbReference>
<dbReference type="Gene3D" id="2.120.10.30">
    <property type="entry name" value="TolB, C-terminal domain"/>
    <property type="match status" value="2"/>
</dbReference>
<feature type="chain" id="PRO_5012203675" description="Acyl-peptide hydrolase" evidence="7">
    <location>
        <begin position="20"/>
        <end position="690"/>
    </location>
</feature>
<dbReference type="GO" id="GO:0004252">
    <property type="term" value="F:serine-type endopeptidase activity"/>
    <property type="evidence" value="ECO:0007669"/>
    <property type="project" value="InterPro"/>
</dbReference>
<dbReference type="InterPro" id="IPR001375">
    <property type="entry name" value="Peptidase_S9_cat"/>
</dbReference>
<comment type="function">
    <text evidence="6">This enzyme catalyzes the hydrolysis of the N-terminal peptide bond of an N-acetylated peptide to generate an N-acetylated amino acid and a peptide with a free N-terminus. It preferentially cleaves off Ac-Ala, Ac-Met and Ac-Ser. Also, involved in the degradation of oxidized and glycated proteins.</text>
</comment>
<dbReference type="GO" id="GO:0006508">
    <property type="term" value="P:proteolysis"/>
    <property type="evidence" value="ECO:0007669"/>
    <property type="project" value="UniProtKB-KW"/>
</dbReference>
<dbReference type="OrthoDB" id="9777457at2"/>
<dbReference type="SUPFAM" id="SSF53474">
    <property type="entry name" value="alpha/beta-Hydrolases"/>
    <property type="match status" value="1"/>
</dbReference>
<gene>
    <name evidence="10" type="ORF">CRP01_14180</name>
</gene>
<proteinExistence type="predicted"/>
<sequence>MKKLLFLVLVFSFALHSRAQISIEQLLSAPFPSDLTAGPDGKLLAWVFNDRGERNIYLAGGDQFREVRKLTNYTGDEGIALGSLTFTPDGRQLIYVRGNGTNRSGQSANPAQLQIETGQEIWVVSVDGGEPRSVAKGASPSIAPDGKTLVFLQKGQVWTADLTETGKEARQLFLARGSQGDLRWHPEGRQLAFVSRRGDHSFIGIYDLDSGELWYPDPSADNDGEPVWSPAGDRLAYVRRPNVRVSVPFTPRREGSPWSIRVLRMDNKTAAEVWKADPKDGSVFVGNLPVMENKLLWAAEDQLIFPWEKSGWVHMYALDIRREVVNPLMIGDGEVENARLDANGQYLYYTANIGDINRRHLWRVNIRDPKPELLTEGAGIEWSPVLTAGGLAMLHASATRPAWPALLSEGKIRDLAPRLFPRDFPNGLVRPETVKVTATDGLQVPAQIFLPGDYEAGREYPAVIFLHGGSRRQMLEGFHYSSYYSNAYALSQYFASRGYIAMALNYRSGIGYGLDFREAQDYGVSGASEVRDLIGAAEYLRDRPDVDGNRIGLWGGSYGGYLTAHGLGQRSDLFAVGVDIHGVHNWNTELPTFASWYDSTHYEKIAQLAFQSSPMQHVDGWEDPVLFIHGDDDRNVPFSETVDMIEALRKKGVHFEQLIFPDEVHGFLLHRNWLDAYRTTFQFIDRYLKE</sequence>
<dbReference type="PANTHER" id="PTHR11731:SF193">
    <property type="entry name" value="DIPEPTIDYL PEPTIDASE 9"/>
    <property type="match status" value="1"/>
</dbReference>
<dbReference type="InterPro" id="IPR050278">
    <property type="entry name" value="Serine_Prot_S9B/DPPIV"/>
</dbReference>
<dbReference type="PANTHER" id="PTHR11731">
    <property type="entry name" value="PROTEASE FAMILY S9B,C DIPEPTIDYL-PEPTIDASE IV-RELATED"/>
    <property type="match status" value="1"/>
</dbReference>